<dbReference type="OrthoDB" id="196054at2"/>
<evidence type="ECO:0000256" key="4">
    <source>
        <dbReference type="ARBA" id="ARBA00023136"/>
    </source>
</evidence>
<evidence type="ECO:0000313" key="8">
    <source>
        <dbReference type="Proteomes" id="UP000029843"/>
    </source>
</evidence>
<gene>
    <name evidence="7" type="ORF">ND2E_2265</name>
</gene>
<keyword evidence="3 5" id="KW-1133">Transmembrane helix</keyword>
<dbReference type="Gene3D" id="1.20.1540.10">
    <property type="entry name" value="Rhomboid-like"/>
    <property type="match status" value="1"/>
</dbReference>
<protein>
    <submittedName>
        <fullName evidence="7">Rhomboid-like serine protease, proteobacteria</fullName>
    </submittedName>
</protein>
<accession>A0A099KSN3</accession>
<dbReference type="SUPFAM" id="SSF144091">
    <property type="entry name" value="Rhomboid-like"/>
    <property type="match status" value="1"/>
</dbReference>
<name>A0A099KSN3_COLPS</name>
<dbReference type="InterPro" id="IPR022764">
    <property type="entry name" value="Peptidase_S54_rhomboid_dom"/>
</dbReference>
<dbReference type="GO" id="GO:0006508">
    <property type="term" value="P:proteolysis"/>
    <property type="evidence" value="ECO:0007669"/>
    <property type="project" value="UniProtKB-KW"/>
</dbReference>
<sequence>MTLSLKNLPLKKQHCILVTIIAMLAIIAYFFDDAISDLFVYQHQLISQGELWRTFTGHFFHTNGVHLLLNLAALVLLWALHGHFYTVKSYSLLFIISALICSAGMFYFSPEIRQYVGLSGVLHGIFVFGAIMDIRHKDKTGYLLFIGLCLKIAHEQFFGANEQVSTLIDANVAIDAHLWGAIGGLLFSCCYLLYLLPLKKAPANKSAH</sequence>
<feature type="transmembrane region" description="Helical" evidence="5">
    <location>
        <begin position="59"/>
        <end position="80"/>
    </location>
</feature>
<dbReference type="PANTHER" id="PTHR43731:SF16">
    <property type="entry name" value="RHOMBOSORTASE"/>
    <property type="match status" value="1"/>
</dbReference>
<organism evidence="7 8">
    <name type="scientific">Colwellia psychrerythraea</name>
    <name type="common">Vibrio psychroerythus</name>
    <dbReference type="NCBI Taxonomy" id="28229"/>
    <lineage>
        <taxon>Bacteria</taxon>
        <taxon>Pseudomonadati</taxon>
        <taxon>Pseudomonadota</taxon>
        <taxon>Gammaproteobacteria</taxon>
        <taxon>Alteromonadales</taxon>
        <taxon>Colwelliaceae</taxon>
        <taxon>Colwellia</taxon>
    </lineage>
</organism>
<evidence type="ECO:0000256" key="2">
    <source>
        <dbReference type="ARBA" id="ARBA00022692"/>
    </source>
</evidence>
<keyword evidence="4 5" id="KW-0472">Membrane</keyword>
<feature type="transmembrane region" description="Helical" evidence="5">
    <location>
        <begin position="12"/>
        <end position="31"/>
    </location>
</feature>
<dbReference type="GO" id="GO:0004252">
    <property type="term" value="F:serine-type endopeptidase activity"/>
    <property type="evidence" value="ECO:0007669"/>
    <property type="project" value="InterPro"/>
</dbReference>
<dbReference type="InterPro" id="IPR023826">
    <property type="entry name" value="Rhom-like_SP_proteobac"/>
</dbReference>
<feature type="transmembrane region" description="Helical" evidence="5">
    <location>
        <begin position="141"/>
        <end position="158"/>
    </location>
</feature>
<dbReference type="NCBIfam" id="TIGR03902">
    <property type="entry name" value="rhom_GG_sort"/>
    <property type="match status" value="1"/>
</dbReference>
<dbReference type="Pfam" id="PF01694">
    <property type="entry name" value="Rhomboid"/>
    <property type="match status" value="1"/>
</dbReference>
<feature type="transmembrane region" description="Helical" evidence="5">
    <location>
        <begin position="115"/>
        <end position="134"/>
    </location>
</feature>
<keyword evidence="2 5" id="KW-0812">Transmembrane</keyword>
<evidence type="ECO:0000256" key="1">
    <source>
        <dbReference type="ARBA" id="ARBA00004141"/>
    </source>
</evidence>
<comment type="subcellular location">
    <subcellularLocation>
        <location evidence="1">Membrane</location>
        <topology evidence="1">Multi-pass membrane protein</topology>
    </subcellularLocation>
</comment>
<dbReference type="Proteomes" id="UP000029843">
    <property type="component" value="Unassembled WGS sequence"/>
</dbReference>
<evidence type="ECO:0000313" key="7">
    <source>
        <dbReference type="EMBL" id="KGJ93536.1"/>
    </source>
</evidence>
<feature type="domain" description="Peptidase S54 rhomboid" evidence="6">
    <location>
        <begin position="49"/>
        <end position="191"/>
    </location>
</feature>
<dbReference type="GO" id="GO:0016020">
    <property type="term" value="C:membrane"/>
    <property type="evidence" value="ECO:0007669"/>
    <property type="project" value="UniProtKB-SubCell"/>
</dbReference>
<proteinExistence type="predicted"/>
<dbReference type="EMBL" id="JQED01000009">
    <property type="protein sequence ID" value="KGJ93536.1"/>
    <property type="molecule type" value="Genomic_DNA"/>
</dbReference>
<dbReference type="PATRIC" id="fig|28229.4.peg.1291"/>
<dbReference type="PANTHER" id="PTHR43731">
    <property type="entry name" value="RHOMBOID PROTEASE"/>
    <property type="match status" value="1"/>
</dbReference>
<evidence type="ECO:0000256" key="5">
    <source>
        <dbReference type="SAM" id="Phobius"/>
    </source>
</evidence>
<comment type="caution">
    <text evidence="7">The sequence shown here is derived from an EMBL/GenBank/DDBJ whole genome shotgun (WGS) entry which is preliminary data.</text>
</comment>
<dbReference type="InterPro" id="IPR050925">
    <property type="entry name" value="Rhomboid_protease_S54"/>
</dbReference>
<evidence type="ECO:0000259" key="6">
    <source>
        <dbReference type="Pfam" id="PF01694"/>
    </source>
</evidence>
<dbReference type="InterPro" id="IPR035952">
    <property type="entry name" value="Rhomboid-like_sf"/>
</dbReference>
<dbReference type="RefSeq" id="WP_033093059.1">
    <property type="nucleotide sequence ID" value="NZ_JQED01000009.1"/>
</dbReference>
<dbReference type="AlphaFoldDB" id="A0A099KSN3"/>
<reference evidence="7 8" key="1">
    <citation type="submission" date="2014-08" db="EMBL/GenBank/DDBJ databases">
        <title>Genomic and Phenotypic Diversity of Colwellia psychrerythraea strains from Disparate Marine Basins.</title>
        <authorList>
            <person name="Techtmann S.M."/>
            <person name="Stelling S.C."/>
            <person name="Utturkar S.M."/>
            <person name="Alshibli N."/>
            <person name="Harris A."/>
            <person name="Brown S.D."/>
            <person name="Hazen T.C."/>
        </authorList>
    </citation>
    <scope>NUCLEOTIDE SEQUENCE [LARGE SCALE GENOMIC DNA]</scope>
    <source>
        <strain evidence="7 8">ND2E</strain>
    </source>
</reference>
<feature type="transmembrane region" description="Helical" evidence="5">
    <location>
        <begin position="178"/>
        <end position="196"/>
    </location>
</feature>
<evidence type="ECO:0000256" key="3">
    <source>
        <dbReference type="ARBA" id="ARBA00022989"/>
    </source>
</evidence>
<feature type="transmembrane region" description="Helical" evidence="5">
    <location>
        <begin position="92"/>
        <end position="109"/>
    </location>
</feature>
<keyword evidence="7" id="KW-0645">Protease</keyword>
<keyword evidence="7" id="KW-0378">Hydrolase</keyword>